<dbReference type="Proteomes" id="UP001214898">
    <property type="component" value="Chromosome"/>
</dbReference>
<dbReference type="SUPFAM" id="SSF46785">
    <property type="entry name" value="Winged helix' DNA-binding domain"/>
    <property type="match status" value="1"/>
</dbReference>
<name>A0A0D1KPB0_BACIU</name>
<dbReference type="Proteomes" id="UP000032247">
    <property type="component" value="Unassembled WGS sequence"/>
</dbReference>
<dbReference type="GO" id="GO:0006950">
    <property type="term" value="P:response to stress"/>
    <property type="evidence" value="ECO:0007669"/>
    <property type="project" value="TreeGrafter"/>
</dbReference>
<dbReference type="GO" id="GO:0003700">
    <property type="term" value="F:DNA-binding transcription factor activity"/>
    <property type="evidence" value="ECO:0007669"/>
    <property type="project" value="InterPro"/>
</dbReference>
<dbReference type="AlphaFoldDB" id="A0A0D1KPB0"/>
<dbReference type="FunFam" id="1.10.10.10:FF:001198">
    <property type="entry name" value="MarR family transcriptional regulator"/>
    <property type="match status" value="1"/>
</dbReference>
<evidence type="ECO:0000259" key="4">
    <source>
        <dbReference type="PROSITE" id="PS50995"/>
    </source>
</evidence>
<dbReference type="PROSITE" id="PS50995">
    <property type="entry name" value="HTH_MARR_2"/>
    <property type="match status" value="1"/>
</dbReference>
<keyword evidence="3" id="KW-0804">Transcription</keyword>
<dbReference type="EMBL" id="CP120576">
    <property type="protein sequence ID" value="WEY84918.1"/>
    <property type="molecule type" value="Genomic_DNA"/>
</dbReference>
<dbReference type="PANTHER" id="PTHR33164:SF64">
    <property type="entry name" value="TRANSCRIPTIONAL REGULATOR SLYA"/>
    <property type="match status" value="1"/>
</dbReference>
<evidence type="ECO:0000313" key="6">
    <source>
        <dbReference type="EMBL" id="WEY84918.1"/>
    </source>
</evidence>
<keyword evidence="1" id="KW-0805">Transcription regulation</keyword>
<evidence type="ECO:0000313" key="5">
    <source>
        <dbReference type="EMBL" id="KIU10785.1"/>
    </source>
</evidence>
<dbReference type="InterPro" id="IPR036390">
    <property type="entry name" value="WH_DNA-bd_sf"/>
</dbReference>
<accession>A0A0D1KPB0</accession>
<evidence type="ECO:0000256" key="1">
    <source>
        <dbReference type="ARBA" id="ARBA00023015"/>
    </source>
</evidence>
<gene>
    <name evidence="6" type="primary">ydcH</name>
    <name evidence="6" type="ORF">P5633_00925</name>
    <name evidence="5" type="ORF">SC09_Contig25orf00623</name>
</gene>
<dbReference type="PANTHER" id="PTHR33164">
    <property type="entry name" value="TRANSCRIPTIONAL REGULATOR, MARR FAMILY"/>
    <property type="match status" value="1"/>
</dbReference>
<proteinExistence type="predicted"/>
<dbReference type="SMART" id="SM00347">
    <property type="entry name" value="HTH_MARR"/>
    <property type="match status" value="1"/>
</dbReference>
<sequence>MEWHSKFSGPNTSPGFLLWQATQSWQRKVGKALAEFDLTHVQFVLLTSCKYMIAHGETVTQKKLASFSQTNIMMVSEVVRTLEKKGFIKRSKNPQDKREVLLSLTETGGEKVTAALPIVEKIDQAFFAAAMKKENFLSGLQELLKHE</sequence>
<evidence type="ECO:0000313" key="7">
    <source>
        <dbReference type="Proteomes" id="UP000032247"/>
    </source>
</evidence>
<reference evidence="5 7" key="1">
    <citation type="submission" date="2014-12" db="EMBL/GenBank/DDBJ databases">
        <title>Comparative genome analysis of Bacillus coagulans HM-08, Clostridium butyricum HM-68, Bacillus subtilis HM-66 and Bacillus licheniformis BL-09.</title>
        <authorList>
            <person name="Zhang H."/>
        </authorList>
    </citation>
    <scope>NUCLEOTIDE SEQUENCE [LARGE SCALE GENOMIC DNA]</scope>
    <source>
        <strain evidence="5 7">HM-66</strain>
    </source>
</reference>
<feature type="domain" description="HTH marR-type" evidence="4">
    <location>
        <begin position="11"/>
        <end position="147"/>
    </location>
</feature>
<dbReference type="GO" id="GO:0003677">
    <property type="term" value="F:DNA binding"/>
    <property type="evidence" value="ECO:0007669"/>
    <property type="project" value="UniProtKB-KW"/>
</dbReference>
<dbReference type="EMBL" id="JXBC01000004">
    <property type="protein sequence ID" value="KIU10785.1"/>
    <property type="molecule type" value="Genomic_DNA"/>
</dbReference>
<dbReference type="PATRIC" id="fig|1423.173.peg.2896"/>
<dbReference type="Gene3D" id="1.10.10.10">
    <property type="entry name" value="Winged helix-like DNA-binding domain superfamily/Winged helix DNA-binding domain"/>
    <property type="match status" value="1"/>
</dbReference>
<protein>
    <submittedName>
        <fullName evidence="6">MarR family transcriptional regulator</fullName>
    </submittedName>
</protein>
<organism evidence="5 7">
    <name type="scientific">Bacillus subtilis</name>
    <dbReference type="NCBI Taxonomy" id="1423"/>
    <lineage>
        <taxon>Bacteria</taxon>
        <taxon>Bacillati</taxon>
        <taxon>Bacillota</taxon>
        <taxon>Bacilli</taxon>
        <taxon>Bacillales</taxon>
        <taxon>Bacillaceae</taxon>
        <taxon>Bacillus</taxon>
    </lineage>
</organism>
<keyword evidence="2" id="KW-0238">DNA-binding</keyword>
<evidence type="ECO:0000256" key="3">
    <source>
        <dbReference type="ARBA" id="ARBA00023163"/>
    </source>
</evidence>
<dbReference type="InterPro" id="IPR000835">
    <property type="entry name" value="HTH_MarR-typ"/>
</dbReference>
<dbReference type="RefSeq" id="WP_043858086.1">
    <property type="nucleotide sequence ID" value="NZ_CP047645.1"/>
</dbReference>
<dbReference type="InterPro" id="IPR039422">
    <property type="entry name" value="MarR/SlyA-like"/>
</dbReference>
<evidence type="ECO:0000256" key="2">
    <source>
        <dbReference type="ARBA" id="ARBA00023125"/>
    </source>
</evidence>
<dbReference type="Pfam" id="PF01047">
    <property type="entry name" value="MarR"/>
    <property type="match status" value="1"/>
</dbReference>
<dbReference type="InterPro" id="IPR036388">
    <property type="entry name" value="WH-like_DNA-bd_sf"/>
</dbReference>
<reference evidence="6" key="2">
    <citation type="submission" date="2023-03" db="EMBL/GenBank/DDBJ databases">
        <title>Complete genome sequences of 52 Bacillus and Priestia strains isolated from West-African fermentations and 26 reference strains from the DSMZ collection.</title>
        <authorList>
            <person name="Wiedenbein E.S."/>
            <person name="Canoy T.S."/>
            <person name="Hui Y."/>
            <person name="Parkouda C."/>
            <person name="Dawende C."/>
            <person name="Ametefe E."/>
            <person name="Jespersen L."/>
            <person name="Nielsen D.S."/>
        </authorList>
    </citation>
    <scope>NUCLEOTIDE SEQUENCE</scope>
    <source>
        <strain evidence="6">PRO56</strain>
    </source>
</reference>